<dbReference type="VEuPathDB" id="TriTrypDB:BSAL_72010"/>
<protein>
    <submittedName>
        <fullName evidence="2">Uncharacterized protein</fullName>
    </submittedName>
</protein>
<dbReference type="AlphaFoldDB" id="A0A0S4IWF1"/>
<proteinExistence type="predicted"/>
<feature type="compositionally biased region" description="Low complexity" evidence="1">
    <location>
        <begin position="205"/>
        <end position="224"/>
    </location>
</feature>
<dbReference type="EMBL" id="CYKH01000567">
    <property type="protein sequence ID" value="CUG06212.1"/>
    <property type="molecule type" value="Genomic_DNA"/>
</dbReference>
<feature type="region of interest" description="Disordered" evidence="1">
    <location>
        <begin position="127"/>
        <end position="146"/>
    </location>
</feature>
<feature type="region of interest" description="Disordered" evidence="1">
    <location>
        <begin position="175"/>
        <end position="244"/>
    </location>
</feature>
<feature type="compositionally biased region" description="Polar residues" evidence="1">
    <location>
        <begin position="127"/>
        <end position="139"/>
    </location>
</feature>
<organism evidence="2 3">
    <name type="scientific">Bodo saltans</name>
    <name type="common">Flagellated protozoan</name>
    <dbReference type="NCBI Taxonomy" id="75058"/>
    <lineage>
        <taxon>Eukaryota</taxon>
        <taxon>Discoba</taxon>
        <taxon>Euglenozoa</taxon>
        <taxon>Kinetoplastea</taxon>
        <taxon>Metakinetoplastina</taxon>
        <taxon>Eubodonida</taxon>
        <taxon>Bodonidae</taxon>
        <taxon>Bodo</taxon>
    </lineage>
</organism>
<name>A0A0S4IWF1_BODSA</name>
<evidence type="ECO:0000313" key="2">
    <source>
        <dbReference type="EMBL" id="CUG06212.1"/>
    </source>
</evidence>
<dbReference type="Proteomes" id="UP000051952">
    <property type="component" value="Unassembled WGS sequence"/>
</dbReference>
<accession>A0A0S4IWF1</accession>
<keyword evidence="3" id="KW-1185">Reference proteome</keyword>
<sequence length="262" mass="28256">MPPKIMCDGCRSMFTLHDLKVHLGFDAANEGGQAPQLNNRGNRRTTAPAFNINDPSLFFERCPRRTERVSQAGAMQADECAPQSLPIVLPYHLGRAQLEDLKDQLLQSWQEHQARKAKRAAQEILNRQATSHVAPSASSLMRPREGRNVLLPDDVRRMNVNAKIAEKKAAEASAAAAAARDAPPTVRPKPSAPLPSFMRPLQRVGSAGATSSARASSAQPPRGSRVTHTDPQAVDGAGRAGRGSAGYVRVSAGQVVPYYVKL</sequence>
<gene>
    <name evidence="2" type="ORF">BSAL_72010</name>
</gene>
<evidence type="ECO:0000313" key="3">
    <source>
        <dbReference type="Proteomes" id="UP000051952"/>
    </source>
</evidence>
<evidence type="ECO:0000256" key="1">
    <source>
        <dbReference type="SAM" id="MobiDB-lite"/>
    </source>
</evidence>
<reference evidence="3" key="1">
    <citation type="submission" date="2015-09" db="EMBL/GenBank/DDBJ databases">
        <authorList>
            <consortium name="Pathogen Informatics"/>
        </authorList>
    </citation>
    <scope>NUCLEOTIDE SEQUENCE [LARGE SCALE GENOMIC DNA]</scope>
    <source>
        <strain evidence="3">Lake Konstanz</strain>
    </source>
</reference>